<evidence type="ECO:0000313" key="3">
    <source>
        <dbReference type="Proteomes" id="UP000239735"/>
    </source>
</evidence>
<dbReference type="Proteomes" id="UP000239735">
    <property type="component" value="Unassembled WGS sequence"/>
</dbReference>
<name>A0A2N9L8G3_9BACT</name>
<sequence>MFSNMEVSRTRGGRGFTSVRTGDMSDRLARDPEDDRPNQDYELQVPRYRPAPIPDPRSQPL</sequence>
<dbReference type="AlphaFoldDB" id="A0A2N9L8G3"/>
<dbReference type="EMBL" id="OKRB01000080">
    <property type="protein sequence ID" value="SPE19423.1"/>
    <property type="molecule type" value="Genomic_DNA"/>
</dbReference>
<evidence type="ECO:0000256" key="1">
    <source>
        <dbReference type="SAM" id="MobiDB-lite"/>
    </source>
</evidence>
<reference evidence="3" key="1">
    <citation type="submission" date="2018-02" db="EMBL/GenBank/DDBJ databases">
        <authorList>
            <person name="Hausmann B."/>
        </authorList>
    </citation>
    <scope>NUCLEOTIDE SEQUENCE [LARGE SCALE GENOMIC DNA]</scope>
    <source>
        <strain evidence="3">Peat soil MAG SbA5</strain>
    </source>
</reference>
<protein>
    <submittedName>
        <fullName evidence="2">Uncharacterized protein</fullName>
    </submittedName>
</protein>
<feature type="compositionally biased region" description="Basic and acidic residues" evidence="1">
    <location>
        <begin position="23"/>
        <end position="39"/>
    </location>
</feature>
<evidence type="ECO:0000313" key="2">
    <source>
        <dbReference type="EMBL" id="SPE19423.1"/>
    </source>
</evidence>
<organism evidence="2 3">
    <name type="scientific">Candidatus Sulfuritelmatomonas gaucii</name>
    <dbReference type="NCBI Taxonomy" id="2043161"/>
    <lineage>
        <taxon>Bacteria</taxon>
        <taxon>Pseudomonadati</taxon>
        <taxon>Acidobacteriota</taxon>
        <taxon>Terriglobia</taxon>
        <taxon>Terriglobales</taxon>
        <taxon>Acidobacteriaceae</taxon>
        <taxon>Candidatus Sulfuritelmatomonas</taxon>
    </lineage>
</organism>
<proteinExistence type="predicted"/>
<gene>
    <name evidence="2" type="ORF">SBA5_240006</name>
</gene>
<accession>A0A2N9L8G3</accession>
<feature type="region of interest" description="Disordered" evidence="1">
    <location>
        <begin position="1"/>
        <end position="61"/>
    </location>
</feature>
<feature type="compositionally biased region" description="Pro residues" evidence="1">
    <location>
        <begin position="49"/>
        <end position="61"/>
    </location>
</feature>